<sequence>MAIEKNIRKVKENVWKLVEGDAAYSLKRYKSRSTAVKVDYIHRQLHAIQFPNIVPVLETDDPLLIMQPWFDGTRPVNFRKRIDRTDSLLALRALHNSSEQIDWDASPYLHRYQLLDKWKDRLDRFIDNRTALEMHLGKQIVDEIVSYSQLALTVLRKTKRKQTGYTLLHGDVVHHNILRDYNGLIRFIDFDLACTGPPGVELALWVHRVLPNIGYHLDFLLAEQTVLNHLDDASKAMILYPNEVLREWLHLLSLPEDNQERLARKLIPFTDTALSSWPKLWYDVERIMK</sequence>
<comment type="caution">
    <text evidence="2">The sequence shown here is derived from an EMBL/GenBank/DDBJ whole genome shotgun (WGS) entry which is preliminary data.</text>
</comment>
<dbReference type="Gene3D" id="3.90.1200.10">
    <property type="match status" value="1"/>
</dbReference>
<feature type="domain" description="Aminoglycoside phosphotransferase" evidence="1">
    <location>
        <begin position="12"/>
        <end position="204"/>
    </location>
</feature>
<reference evidence="2 3" key="1">
    <citation type="submission" date="2020-08" db="EMBL/GenBank/DDBJ databases">
        <title>A Genomic Blueprint of the Chicken Gut Microbiome.</title>
        <authorList>
            <person name="Gilroy R."/>
            <person name="Ravi A."/>
            <person name="Getino M."/>
            <person name="Pursley I."/>
            <person name="Horton D.L."/>
            <person name="Alikhan N.-F."/>
            <person name="Baker D."/>
            <person name="Gharbi K."/>
            <person name="Hall N."/>
            <person name="Watson M."/>
            <person name="Adriaenssens E.M."/>
            <person name="Foster-Nyarko E."/>
            <person name="Jarju S."/>
            <person name="Secka A."/>
            <person name="Antonio M."/>
            <person name="Oren A."/>
            <person name="Chaudhuri R."/>
            <person name="La Ragione R.M."/>
            <person name="Hildebrand F."/>
            <person name="Pallen M.J."/>
        </authorList>
    </citation>
    <scope>NUCLEOTIDE SEQUENCE [LARGE SCALE GENOMIC DNA]</scope>
    <source>
        <strain evidence="2 3">Sa2YVA2</strain>
    </source>
</reference>
<evidence type="ECO:0000259" key="1">
    <source>
        <dbReference type="Pfam" id="PF01636"/>
    </source>
</evidence>
<dbReference type="InterPro" id="IPR011009">
    <property type="entry name" value="Kinase-like_dom_sf"/>
</dbReference>
<dbReference type="RefSeq" id="WP_191692698.1">
    <property type="nucleotide sequence ID" value="NZ_JACSQN010000001.1"/>
</dbReference>
<dbReference type="Pfam" id="PF01636">
    <property type="entry name" value="APH"/>
    <property type="match status" value="1"/>
</dbReference>
<keyword evidence="3" id="KW-1185">Reference proteome</keyword>
<evidence type="ECO:0000313" key="3">
    <source>
        <dbReference type="Proteomes" id="UP000626786"/>
    </source>
</evidence>
<proteinExistence type="predicted"/>
<organism evidence="2 3">
    <name type="scientific">Sporosarcina quadrami</name>
    <dbReference type="NCBI Taxonomy" id="2762234"/>
    <lineage>
        <taxon>Bacteria</taxon>
        <taxon>Bacillati</taxon>
        <taxon>Bacillota</taxon>
        <taxon>Bacilli</taxon>
        <taxon>Bacillales</taxon>
        <taxon>Caryophanaceae</taxon>
        <taxon>Sporosarcina</taxon>
    </lineage>
</organism>
<name>A0ABR8U4T7_9BACL</name>
<protein>
    <submittedName>
        <fullName evidence="2">Aminoglycoside phosphotransferase family protein</fullName>
    </submittedName>
</protein>
<dbReference type="EMBL" id="JACSQN010000001">
    <property type="protein sequence ID" value="MBD7983050.1"/>
    <property type="molecule type" value="Genomic_DNA"/>
</dbReference>
<accession>A0ABR8U4T7</accession>
<evidence type="ECO:0000313" key="2">
    <source>
        <dbReference type="EMBL" id="MBD7983050.1"/>
    </source>
</evidence>
<dbReference type="SUPFAM" id="SSF56112">
    <property type="entry name" value="Protein kinase-like (PK-like)"/>
    <property type="match status" value="1"/>
</dbReference>
<dbReference type="InterPro" id="IPR002575">
    <property type="entry name" value="Aminoglycoside_PTrfase"/>
</dbReference>
<gene>
    <name evidence="2" type="ORF">H9649_00540</name>
</gene>
<dbReference type="Proteomes" id="UP000626786">
    <property type="component" value="Unassembled WGS sequence"/>
</dbReference>